<dbReference type="AlphaFoldDB" id="A0A1I6I715"/>
<dbReference type="SUPFAM" id="SSF53756">
    <property type="entry name" value="UDP-Glycosyltransferase/glycogen phosphorylase"/>
    <property type="match status" value="1"/>
</dbReference>
<keyword evidence="4" id="KW-1185">Reference proteome</keyword>
<dbReference type="RefSeq" id="WP_091902052.1">
    <property type="nucleotide sequence ID" value="NZ_FOYX01000001.1"/>
</dbReference>
<gene>
    <name evidence="3" type="ORF">SAMN04488010_1177</name>
</gene>
<sequence length="392" mass="44607">MRILQVIASMDPKHGGVCQGIRNTVPELKKMGIESEVVCLDDPESDYLGQDSFVIHPLGKSKKLWGYHKDLIPWLLANFSKYDAVVVNGLWLYQSHAAIKAMLVYRKTHNVSPKIYVMTHGMLDPYFQTAKDRKLKALRNDVYWKVIENKVVNEADGILFTCEEELLLARTTFSNYKPKREINVGYGIQPPSAKKEGMREAFTSHVPKWNGKPFLLFLSRIHPKKGIDMLINSYRKLEKELEEVPQLIIAGPNEHEYGKEMQTLGTASPNIIFAGMLSGDAKWGAFYECEAFVLSSHQENFGIAVVEALACNKPVLISNKINIWREIEKGLGGIVKNDTQEDTYNLLKQWFFLGKEKKEEMALAAREVYHTCFTMEQAAQQYIKGISIKLAE</sequence>
<evidence type="ECO:0000256" key="1">
    <source>
        <dbReference type="ARBA" id="ARBA00022679"/>
    </source>
</evidence>
<feature type="domain" description="Glycosyl transferase family 1" evidence="2">
    <location>
        <begin position="210"/>
        <end position="367"/>
    </location>
</feature>
<accession>A0A1I6I715</accession>
<dbReference type="PANTHER" id="PTHR46401">
    <property type="entry name" value="GLYCOSYLTRANSFERASE WBBK-RELATED"/>
    <property type="match status" value="1"/>
</dbReference>
<dbReference type="Pfam" id="PF00534">
    <property type="entry name" value="Glycos_transf_1"/>
    <property type="match status" value="1"/>
</dbReference>
<protein>
    <submittedName>
        <fullName evidence="3">Glycosyltransferase involved in cell wall bisynthesis</fullName>
    </submittedName>
</protein>
<dbReference type="Proteomes" id="UP000199462">
    <property type="component" value="Unassembled WGS sequence"/>
</dbReference>
<evidence type="ECO:0000313" key="4">
    <source>
        <dbReference type="Proteomes" id="UP000199462"/>
    </source>
</evidence>
<organism evidence="3 4">
    <name type="scientific">Maribacter stanieri</name>
    <dbReference type="NCBI Taxonomy" id="440514"/>
    <lineage>
        <taxon>Bacteria</taxon>
        <taxon>Pseudomonadati</taxon>
        <taxon>Bacteroidota</taxon>
        <taxon>Flavobacteriia</taxon>
        <taxon>Flavobacteriales</taxon>
        <taxon>Flavobacteriaceae</taxon>
        <taxon>Maribacter</taxon>
    </lineage>
</organism>
<reference evidence="4" key="1">
    <citation type="submission" date="2016-10" db="EMBL/GenBank/DDBJ databases">
        <authorList>
            <person name="Varghese N."/>
            <person name="Submissions S."/>
        </authorList>
    </citation>
    <scope>NUCLEOTIDE SEQUENCE [LARGE SCALE GENOMIC DNA]</scope>
    <source>
        <strain evidence="4">DSM 19891</strain>
    </source>
</reference>
<dbReference type="InterPro" id="IPR001296">
    <property type="entry name" value="Glyco_trans_1"/>
</dbReference>
<dbReference type="GO" id="GO:0016757">
    <property type="term" value="F:glycosyltransferase activity"/>
    <property type="evidence" value="ECO:0007669"/>
    <property type="project" value="InterPro"/>
</dbReference>
<dbReference type="GO" id="GO:0009103">
    <property type="term" value="P:lipopolysaccharide biosynthetic process"/>
    <property type="evidence" value="ECO:0007669"/>
    <property type="project" value="TreeGrafter"/>
</dbReference>
<evidence type="ECO:0000313" key="3">
    <source>
        <dbReference type="EMBL" id="SFR62180.1"/>
    </source>
</evidence>
<evidence type="ECO:0000259" key="2">
    <source>
        <dbReference type="Pfam" id="PF00534"/>
    </source>
</evidence>
<proteinExistence type="predicted"/>
<dbReference type="STRING" id="440514.SAMN04488010_1177"/>
<dbReference type="Gene3D" id="3.40.50.2000">
    <property type="entry name" value="Glycogen Phosphorylase B"/>
    <property type="match status" value="2"/>
</dbReference>
<keyword evidence="1 3" id="KW-0808">Transferase</keyword>
<name>A0A1I6I715_9FLAO</name>
<dbReference type="EMBL" id="FOYX01000001">
    <property type="protein sequence ID" value="SFR62180.1"/>
    <property type="molecule type" value="Genomic_DNA"/>
</dbReference>
<dbReference type="PANTHER" id="PTHR46401:SF2">
    <property type="entry name" value="GLYCOSYLTRANSFERASE WBBK-RELATED"/>
    <property type="match status" value="1"/>
</dbReference>